<name>A0ABR7SK34_9ACTN</name>
<accession>A0ABR7SK34</accession>
<dbReference type="EMBL" id="JACTVJ010000012">
    <property type="protein sequence ID" value="MBC9715803.1"/>
    <property type="molecule type" value="Genomic_DNA"/>
</dbReference>
<dbReference type="InterPro" id="IPR012074">
    <property type="entry name" value="GAF_ANTAR"/>
</dbReference>
<dbReference type="SUPFAM" id="SSF52172">
    <property type="entry name" value="CheY-like"/>
    <property type="match status" value="1"/>
</dbReference>
<evidence type="ECO:0000256" key="3">
    <source>
        <dbReference type="ARBA" id="ARBA00023015"/>
    </source>
</evidence>
<sequence length="249" mass="26929">MNDKHSDELDPATLQQLHALLLGAERLEEFLGDLVHLTVDALRMPVSCGVTLETEHRPATVVSSDALAERLDQEQYSLGDGPCLDALRRGQFNHVPDMAAEERWAPFRSLALAQGVRSSLSTPLIIPGHERATGVFNLYAQDTDAFDEIARAKAASFSGYAAGALGVALKVAHHVEFGEDLRAALATRPVIDQALGIIMAQQRCDAESAFEILRRASRNRNVKLHAVARGIIEAASGKPPSAPPFNPRV</sequence>
<evidence type="ECO:0000256" key="1">
    <source>
        <dbReference type="ARBA" id="ARBA00022679"/>
    </source>
</evidence>
<evidence type="ECO:0000313" key="7">
    <source>
        <dbReference type="Proteomes" id="UP000642284"/>
    </source>
</evidence>
<dbReference type="InterPro" id="IPR029016">
    <property type="entry name" value="GAF-like_dom_sf"/>
</dbReference>
<evidence type="ECO:0000256" key="4">
    <source>
        <dbReference type="ARBA" id="ARBA00023163"/>
    </source>
</evidence>
<keyword evidence="1" id="KW-0808">Transferase</keyword>
<gene>
    <name evidence="6" type="ORF">H9Y04_24995</name>
</gene>
<protein>
    <submittedName>
        <fullName evidence="6">GAF and ANTAR domain-containing protein</fullName>
    </submittedName>
</protein>
<dbReference type="RefSeq" id="WP_187816256.1">
    <property type="nucleotide sequence ID" value="NZ_JACTVJ010000012.1"/>
</dbReference>
<dbReference type="InterPro" id="IPR005561">
    <property type="entry name" value="ANTAR"/>
</dbReference>
<organism evidence="6 7">
    <name type="scientific">Streptomyces polyasparticus</name>
    <dbReference type="NCBI Taxonomy" id="2767826"/>
    <lineage>
        <taxon>Bacteria</taxon>
        <taxon>Bacillati</taxon>
        <taxon>Actinomycetota</taxon>
        <taxon>Actinomycetes</taxon>
        <taxon>Kitasatosporales</taxon>
        <taxon>Streptomycetaceae</taxon>
        <taxon>Streptomyces</taxon>
    </lineage>
</organism>
<dbReference type="Pfam" id="PF13185">
    <property type="entry name" value="GAF_2"/>
    <property type="match status" value="1"/>
</dbReference>
<reference evidence="6 7" key="1">
    <citation type="submission" date="2020-08" db="EMBL/GenBank/DDBJ databases">
        <title>Genemic of Streptomyces polyaspartic.</title>
        <authorList>
            <person name="Liu W."/>
        </authorList>
    </citation>
    <scope>NUCLEOTIDE SEQUENCE [LARGE SCALE GENOMIC DNA]</scope>
    <source>
        <strain evidence="6 7">TRM66268-LWL</strain>
    </source>
</reference>
<dbReference type="PIRSF" id="PIRSF036625">
    <property type="entry name" value="GAF_ANTAR"/>
    <property type="match status" value="1"/>
</dbReference>
<comment type="caution">
    <text evidence="6">The sequence shown here is derived from an EMBL/GenBank/DDBJ whole genome shotgun (WGS) entry which is preliminary data.</text>
</comment>
<proteinExistence type="predicted"/>
<dbReference type="PROSITE" id="PS50921">
    <property type="entry name" value="ANTAR"/>
    <property type="match status" value="1"/>
</dbReference>
<dbReference type="SUPFAM" id="SSF55781">
    <property type="entry name" value="GAF domain-like"/>
    <property type="match status" value="1"/>
</dbReference>
<dbReference type="InterPro" id="IPR036388">
    <property type="entry name" value="WH-like_DNA-bd_sf"/>
</dbReference>
<dbReference type="Gene3D" id="1.10.10.10">
    <property type="entry name" value="Winged helix-like DNA-binding domain superfamily/Winged helix DNA-binding domain"/>
    <property type="match status" value="1"/>
</dbReference>
<evidence type="ECO:0000313" key="6">
    <source>
        <dbReference type="EMBL" id="MBC9715803.1"/>
    </source>
</evidence>
<feature type="domain" description="ANTAR" evidence="5">
    <location>
        <begin position="171"/>
        <end position="232"/>
    </location>
</feature>
<keyword evidence="2" id="KW-0418">Kinase</keyword>
<evidence type="ECO:0000256" key="2">
    <source>
        <dbReference type="ARBA" id="ARBA00022777"/>
    </source>
</evidence>
<dbReference type="Gene3D" id="3.30.450.40">
    <property type="match status" value="1"/>
</dbReference>
<dbReference type="Pfam" id="PF03861">
    <property type="entry name" value="ANTAR"/>
    <property type="match status" value="1"/>
</dbReference>
<dbReference type="InterPro" id="IPR011006">
    <property type="entry name" value="CheY-like_superfamily"/>
</dbReference>
<dbReference type="InterPro" id="IPR003018">
    <property type="entry name" value="GAF"/>
</dbReference>
<keyword evidence="3" id="KW-0805">Transcription regulation</keyword>
<evidence type="ECO:0000259" key="5">
    <source>
        <dbReference type="PROSITE" id="PS50921"/>
    </source>
</evidence>
<keyword evidence="7" id="KW-1185">Reference proteome</keyword>
<dbReference type="SMART" id="SM01012">
    <property type="entry name" value="ANTAR"/>
    <property type="match status" value="1"/>
</dbReference>
<keyword evidence="4" id="KW-0804">Transcription</keyword>
<dbReference type="Proteomes" id="UP000642284">
    <property type="component" value="Unassembled WGS sequence"/>
</dbReference>